<dbReference type="AlphaFoldDB" id="A0A7W4K133"/>
<dbReference type="RefSeq" id="WP_183009583.1">
    <property type="nucleotide sequence ID" value="NZ_JABEQP010000008.1"/>
</dbReference>
<sequence length="525" mass="55467">MIDTGSLWLRSEKMKTKAFVYAFALVAFYGGQSSARGAAATIEQAVNATSGTMPASQAENKLRFAGLNGCRQVNVPLENGRTTVPLVPHGDSSATNLVSVVGLLSRRIVPDTLRVAADGDDDAPSVQRALNMLSSDGQLGGEIMFLPRIYKLNSPIMQTNQGVWRCVQGHMSTGGLAADPAQRYGGTWFQIGARFIGSSTPPITISSGTAIGATIDGCAFFEIQPASRNPAAGSVTAAWKPAAYPFVIGIQDVKGEVFITNTLWRGITKGVYSDNAGRLQVRNAMTDFYTTGFEVHHDYDVDRFVGIHEWGFNGSELDKLHYKTHNENLIRLYRADTPILDDIFAINTFSAIDLEQDSASGSLAGGVSTKVNIGTLICDGSVHCILNDAPATTVKVSILDAQGQDNTQKGLTAHAGSSAIEMAAYGTVQVGSLYTQSMAQGAIHLFGSQCSYVSVDSLVIDESGGAAGARGYVADMAACARSPVGGTNTVSIGKPPARIMAAPPSTYMPFTATGSLLWTVQTSHQ</sequence>
<evidence type="ECO:0008006" key="3">
    <source>
        <dbReference type="Google" id="ProtNLM"/>
    </source>
</evidence>
<dbReference type="Proteomes" id="UP000530320">
    <property type="component" value="Unassembled WGS sequence"/>
</dbReference>
<protein>
    <recommendedName>
        <fullName evidence="3">Pectate lyase superfamily protein domain-containing protein</fullName>
    </recommendedName>
</protein>
<proteinExistence type="predicted"/>
<comment type="caution">
    <text evidence="1">The sequence shown here is derived from an EMBL/GenBank/DDBJ whole genome shotgun (WGS) entry which is preliminary data.</text>
</comment>
<dbReference type="EMBL" id="JABEQP010000008">
    <property type="protein sequence ID" value="MBB2198402.1"/>
    <property type="molecule type" value="Genomic_DNA"/>
</dbReference>
<gene>
    <name evidence="1" type="ORF">HLH44_13210</name>
</gene>
<reference evidence="1 2" key="1">
    <citation type="submission" date="2020-04" db="EMBL/GenBank/DDBJ databases">
        <title>Description of novel Gluconacetobacter.</title>
        <authorList>
            <person name="Sombolestani A."/>
        </authorList>
    </citation>
    <scope>NUCLEOTIDE SEQUENCE [LARGE SCALE GENOMIC DNA]</scope>
    <source>
        <strain evidence="1 2">LMG 22058</strain>
    </source>
</reference>
<name>A0A7W4K133_9PROT</name>
<accession>A0A7W4K133</accession>
<organism evidence="1 2">
    <name type="scientific">Gluconacetobacter dulcium</name>
    <dbReference type="NCBI Taxonomy" id="2729096"/>
    <lineage>
        <taxon>Bacteria</taxon>
        <taxon>Pseudomonadati</taxon>
        <taxon>Pseudomonadota</taxon>
        <taxon>Alphaproteobacteria</taxon>
        <taxon>Acetobacterales</taxon>
        <taxon>Acetobacteraceae</taxon>
        <taxon>Gluconacetobacter</taxon>
    </lineage>
</organism>
<evidence type="ECO:0000313" key="2">
    <source>
        <dbReference type="Proteomes" id="UP000530320"/>
    </source>
</evidence>
<evidence type="ECO:0000313" key="1">
    <source>
        <dbReference type="EMBL" id="MBB2198402.1"/>
    </source>
</evidence>